<evidence type="ECO:0000256" key="1">
    <source>
        <dbReference type="SAM" id="MobiDB-lite"/>
    </source>
</evidence>
<organism evidence="3 4">
    <name type="scientific">Pantoea allii</name>
    <dbReference type="NCBI Taxonomy" id="574096"/>
    <lineage>
        <taxon>Bacteria</taxon>
        <taxon>Pseudomonadati</taxon>
        <taxon>Pseudomonadota</taxon>
        <taxon>Gammaproteobacteria</taxon>
        <taxon>Enterobacterales</taxon>
        <taxon>Erwiniaceae</taxon>
        <taxon>Pantoea</taxon>
    </lineage>
</organism>
<feature type="compositionally biased region" description="Polar residues" evidence="1">
    <location>
        <begin position="1"/>
        <end position="11"/>
    </location>
</feature>
<comment type="caution">
    <text evidence="3">The sequence shown here is derived from an EMBL/GenBank/DDBJ whole genome shotgun (WGS) entry which is preliminary data.</text>
</comment>
<dbReference type="InterPro" id="IPR001584">
    <property type="entry name" value="Integrase_cat-core"/>
</dbReference>
<feature type="domain" description="Integrase catalytic" evidence="2">
    <location>
        <begin position="3"/>
        <end position="22"/>
    </location>
</feature>
<dbReference type="Pfam" id="PF13683">
    <property type="entry name" value="rve_3"/>
    <property type="match status" value="1"/>
</dbReference>
<evidence type="ECO:0000259" key="2">
    <source>
        <dbReference type="Pfam" id="PF13683"/>
    </source>
</evidence>
<dbReference type="EMBL" id="JAHVXZ010000008">
    <property type="protein sequence ID" value="MBW1258598.1"/>
    <property type="molecule type" value="Genomic_DNA"/>
</dbReference>
<proteinExistence type="predicted"/>
<dbReference type="Proteomes" id="UP001197236">
    <property type="component" value="Unassembled WGS sequence"/>
</dbReference>
<evidence type="ECO:0000313" key="4">
    <source>
        <dbReference type="Proteomes" id="UP001197236"/>
    </source>
</evidence>
<protein>
    <submittedName>
        <fullName evidence="3">Transposase</fullName>
    </submittedName>
</protein>
<gene>
    <name evidence="3" type="ORF">KYI95_15575</name>
</gene>
<evidence type="ECO:0000313" key="3">
    <source>
        <dbReference type="EMBL" id="MBW1258598.1"/>
    </source>
</evidence>
<feature type="region of interest" description="Disordered" evidence="1">
    <location>
        <begin position="1"/>
        <end position="23"/>
    </location>
</feature>
<sequence>MPAGKSTQNGCIESFNGRLRDEH</sequence>
<reference evidence="3 4" key="1">
    <citation type="submission" date="2021-07" db="EMBL/GenBank/DDBJ databases">
        <title>A novel phosphonate cluster across the Pantoea species complex is important for pathogenicity in onion.</title>
        <authorList>
            <person name="Zhao M."/>
            <person name="Stice S."/>
            <person name="Shin G.Y."/>
            <person name="Coutinho T."/>
            <person name="Gitaitis R."/>
            <person name="Kvitko B."/>
            <person name="Dutta B."/>
        </authorList>
    </citation>
    <scope>NUCLEOTIDE SEQUENCE [LARGE SCALE GENOMIC DNA]</scope>
    <source>
        <strain evidence="3 4">BD 382</strain>
    </source>
</reference>
<accession>A0ABS6VH31</accession>
<name>A0ABS6VH31_9GAMM</name>
<keyword evidence="4" id="KW-1185">Reference proteome</keyword>